<dbReference type="InterPro" id="IPR043150">
    <property type="entry name" value="Phytochrome_PHY_sf"/>
</dbReference>
<dbReference type="SUPFAM" id="SSF55781">
    <property type="entry name" value="GAF domain-like"/>
    <property type="match status" value="2"/>
</dbReference>
<keyword evidence="4" id="KW-0808">Transferase</keyword>
<dbReference type="Pfam" id="PF00360">
    <property type="entry name" value="PHY"/>
    <property type="match status" value="1"/>
</dbReference>
<dbReference type="InterPro" id="IPR013515">
    <property type="entry name" value="Phytochrome_cen-reg"/>
</dbReference>
<gene>
    <name evidence="15" type="ORF">ALTATR162_LOCUS2188</name>
</gene>
<evidence type="ECO:0008006" key="17">
    <source>
        <dbReference type="Google" id="ProtNLM"/>
    </source>
</evidence>
<feature type="region of interest" description="Disordered" evidence="12">
    <location>
        <begin position="379"/>
        <end position="412"/>
    </location>
</feature>
<dbReference type="CDD" id="cd12148">
    <property type="entry name" value="fungal_TF_MHR"/>
    <property type="match status" value="1"/>
</dbReference>
<keyword evidence="1" id="KW-0600">Photoreceptor protein</keyword>
<dbReference type="GO" id="GO:0000160">
    <property type="term" value="P:phosphorelay signal transduction system"/>
    <property type="evidence" value="ECO:0007669"/>
    <property type="project" value="UniProtKB-KW"/>
</dbReference>
<evidence type="ECO:0000256" key="6">
    <source>
        <dbReference type="ARBA" id="ARBA00022777"/>
    </source>
</evidence>
<dbReference type="GO" id="GO:0009584">
    <property type="term" value="P:detection of visible light"/>
    <property type="evidence" value="ECO:0007669"/>
    <property type="project" value="InterPro"/>
</dbReference>
<dbReference type="GO" id="GO:0000981">
    <property type="term" value="F:DNA-binding transcription factor activity, RNA polymerase II-specific"/>
    <property type="evidence" value="ECO:0007669"/>
    <property type="project" value="InterPro"/>
</dbReference>
<dbReference type="InterPro" id="IPR036864">
    <property type="entry name" value="Zn2-C6_fun-type_DNA-bd_sf"/>
</dbReference>
<dbReference type="InterPro" id="IPR001294">
    <property type="entry name" value="Phytochrome"/>
</dbReference>
<dbReference type="InterPro" id="IPR016132">
    <property type="entry name" value="Phyto_chromo_attachment"/>
</dbReference>
<evidence type="ECO:0000256" key="9">
    <source>
        <dbReference type="ARBA" id="ARBA00023012"/>
    </source>
</evidence>
<dbReference type="OrthoDB" id="4525710at2759"/>
<feature type="region of interest" description="Disordered" evidence="12">
    <location>
        <begin position="1143"/>
        <end position="1164"/>
    </location>
</feature>
<dbReference type="Pfam" id="PF08446">
    <property type="entry name" value="PAS_2"/>
    <property type="match status" value="1"/>
</dbReference>
<dbReference type="SMART" id="SM00066">
    <property type="entry name" value="GAL4"/>
    <property type="match status" value="1"/>
</dbReference>
<evidence type="ECO:0000256" key="12">
    <source>
        <dbReference type="SAM" id="MobiDB-lite"/>
    </source>
</evidence>
<dbReference type="PRINTS" id="PR01033">
    <property type="entry name" value="PHYTOCHROME"/>
</dbReference>
<dbReference type="Gene3D" id="3.30.450.270">
    <property type="match status" value="1"/>
</dbReference>
<keyword evidence="8" id="KW-0157">Chromophore</keyword>
<dbReference type="GO" id="GO:0009881">
    <property type="term" value="F:photoreceptor activity"/>
    <property type="evidence" value="ECO:0007669"/>
    <property type="project" value="UniProtKB-KW"/>
</dbReference>
<evidence type="ECO:0000256" key="5">
    <source>
        <dbReference type="ARBA" id="ARBA00022741"/>
    </source>
</evidence>
<dbReference type="InterPro" id="IPR001138">
    <property type="entry name" value="Zn2Cys6_DnaBD"/>
</dbReference>
<feature type="compositionally biased region" description="Polar residues" evidence="12">
    <location>
        <begin position="311"/>
        <end position="324"/>
    </location>
</feature>
<evidence type="ECO:0000256" key="10">
    <source>
        <dbReference type="ARBA" id="ARBA00023170"/>
    </source>
</evidence>
<dbReference type="SUPFAM" id="SSF57701">
    <property type="entry name" value="Zn2/Cys6 DNA-binding domain"/>
    <property type="match status" value="1"/>
</dbReference>
<evidence type="ECO:0000256" key="1">
    <source>
        <dbReference type="ARBA" id="ARBA00022543"/>
    </source>
</evidence>
<dbReference type="Gene3D" id="3.30.450.40">
    <property type="match status" value="1"/>
</dbReference>
<evidence type="ECO:0000313" key="15">
    <source>
        <dbReference type="EMBL" id="CAG5148353.1"/>
    </source>
</evidence>
<accession>A0A8J2HYS3</accession>
<reference evidence="15" key="1">
    <citation type="submission" date="2021-05" db="EMBL/GenBank/DDBJ databases">
        <authorList>
            <person name="Stam R."/>
        </authorList>
    </citation>
    <scope>NUCLEOTIDE SEQUENCE</scope>
    <source>
        <strain evidence="15">CS162</strain>
    </source>
</reference>
<keyword evidence="5" id="KW-0547">Nucleotide-binding</keyword>
<protein>
    <recommendedName>
        <fullName evidence="17">Zn(2)-C6 fungal-type domain-containing protein</fullName>
    </recommendedName>
</protein>
<evidence type="ECO:0000259" key="13">
    <source>
        <dbReference type="PROSITE" id="PS50046"/>
    </source>
</evidence>
<dbReference type="Gene3D" id="4.10.240.10">
    <property type="entry name" value="Zn(2)-C6 fungal-type DNA-binding domain"/>
    <property type="match status" value="1"/>
</dbReference>
<dbReference type="EMBL" id="CAJRGZ010000015">
    <property type="protein sequence ID" value="CAG5148353.1"/>
    <property type="molecule type" value="Genomic_DNA"/>
</dbReference>
<evidence type="ECO:0000259" key="14">
    <source>
        <dbReference type="PROSITE" id="PS50048"/>
    </source>
</evidence>
<keyword evidence="11" id="KW-0539">Nucleus</keyword>
<dbReference type="InterPro" id="IPR029016">
    <property type="entry name" value="GAF-like_dom_sf"/>
</dbReference>
<dbReference type="GeneID" id="67013605"/>
<keyword evidence="6" id="KW-0418">Kinase</keyword>
<dbReference type="PANTHER" id="PTHR43065:SF10">
    <property type="entry name" value="PEROXIDE STRESS-ACTIVATED HISTIDINE KINASE MAK3"/>
    <property type="match status" value="1"/>
</dbReference>
<keyword evidence="3" id="KW-0716">Sensory transduction</keyword>
<proteinExistence type="predicted"/>
<comment type="caution">
    <text evidence="15">The sequence shown here is derived from an EMBL/GenBank/DDBJ whole genome shotgun (WGS) entry which is preliminary data.</text>
</comment>
<feature type="compositionally biased region" description="Polar residues" evidence="12">
    <location>
        <begin position="1057"/>
        <end position="1071"/>
    </location>
</feature>
<feature type="compositionally biased region" description="Polar residues" evidence="12">
    <location>
        <begin position="1084"/>
        <end position="1099"/>
    </location>
</feature>
<evidence type="ECO:0000256" key="4">
    <source>
        <dbReference type="ARBA" id="ARBA00022679"/>
    </source>
</evidence>
<dbReference type="GO" id="GO:0005524">
    <property type="term" value="F:ATP binding"/>
    <property type="evidence" value="ECO:0007669"/>
    <property type="project" value="UniProtKB-KW"/>
</dbReference>
<evidence type="ECO:0000256" key="8">
    <source>
        <dbReference type="ARBA" id="ARBA00022991"/>
    </source>
</evidence>
<evidence type="ECO:0000256" key="7">
    <source>
        <dbReference type="ARBA" id="ARBA00022840"/>
    </source>
</evidence>
<evidence type="ECO:0000256" key="3">
    <source>
        <dbReference type="ARBA" id="ARBA00022606"/>
    </source>
</evidence>
<dbReference type="InterPro" id="IPR035965">
    <property type="entry name" value="PAS-like_dom_sf"/>
</dbReference>
<keyword evidence="9" id="KW-0902">Two-component regulatory system</keyword>
<sequence length="1550" mass="173682">MADQLPKVAIPRLGRRDNEHNFPQDKPPKPVKANLPKLARACDYCRQRKIRCTGEQPYCQNCVDRHVPCIYPLARKDRFKDATEQNIELLALLRDLSAHVDHRGQIKIDQLLDSFRHKDSAHASTMAVRSLGKRSREESLSDGGAADISGSVNPDDAPQLLDEDLLRNSESRAAGFVGQISEVQWLRDLKTQIGSRASEGWERPYGSLYKLQGSNKEAVGQREDALHTQQGSPKVGNISHVSDFTFYLDSDDLDVDIMVDPYELPSPETAEKLFDCYIRTIHDSFPIVSDVFEDQFRRANEARIPSEARRQSQGATASQSSHASQIGLVHRDTVASTFNTGEPLHAEARRNSIRLQRGETLQTVATRLAAHFFGDMVSSRSDDTGEGHSLSLHAEQPSAPKAGLTGKSVASSVEDREPLVTHRFKHVVTCGDHPLITGRNRDTLHRCEDELIHTPGTIQGFGLLVALEDISGTGDFPVRIVSENSKRITGRTPVELFALNSFTDIFEADEADELVSHIDFIKDKDEDADVATNGLEVFTLTLNIRKKQSRKLWCAVHQNEANPGLIICEFELHEDQLYPLEPPHDLTPELPEHKINRNATPGVFLESNENKSRLLRRLWSVRKRKGEPAAMEVLNILSQVQEQLAAAPSLEKLLEILVGDIKALTGFHRVMIYQFGQTFSGRIVTELVDPRATKDLYKGLNFPASDMPKQARELYKLNEVGMLYDRDLEMVRLVCGTAEDLENPLDLTHSYLRALSPLHLEYLANMGVRSSMSISINAFNEPWGLIICHSYGPRGMRLSFSIRKVCRLIGDLASRSMERLSYVSRLQAWKLINTVPMLHNPSGYIVASSEELLKLLHADFGILSIRDKKQVFGQLEQPQEALAMVEYIRIRKITSVMASMDVTQDFPDLRYPSGFQAIAGILVLPLSIDGSDFIVYFRKCQPKEVGWAGSPYEKFGKQGTEGYLEPRKSFKMGCETVHGTCREWTDEETEIAAVLCLAYGKFITVHGQDKAALRSSRLTRSAARGTDNETDTKEDMMGVDGVGGVAGIDKRDEAVRANSSSEKGFSRNTSPKSRKNCRTDGASEDQSTSVSSPSIQLSPGSPYFVRRSKSTTGGMSVASLLQSHNPEDMPESSVPVHTRQALQQTSSHSHNCRDVSKGTRNYSSQSVPLTHEEALLVHHYTEHLGRWLDCTDATRQFTLVVPERIKKCPVPCYAVISFAAHHCRKEATADAAYQRCVALLIEQLSEDAASHDETLLCAVVVLRFYEQLNTLSSTGSDDEQHLAGYSAIIRSSRGNRYVDPSAPTFREAVFWVYVRQCLYNATINQQPPDIDFSLQLHPTPGEMRDAHPLARLRLETAWANQMTWNLACVVNFCFDGREPQNEKAHKMRRWQELWDLVQTWMHERPDTFNAVFEGLASGQGSFPRILFTADWHTVSFGFYHFAHIMLLRYKPGPKFAIRNVENLSDTDHQILSHACAICGASNSSPETVPLAITVCHTIFIWGPLVWNSGERDQVVQILSNFEKHHLWPTTWIINALKAEWGIPTSSNSPT</sequence>
<evidence type="ECO:0000256" key="11">
    <source>
        <dbReference type="ARBA" id="ARBA00023242"/>
    </source>
</evidence>
<dbReference type="CDD" id="cd00067">
    <property type="entry name" value="GAL4"/>
    <property type="match status" value="1"/>
</dbReference>
<dbReference type="PROSITE" id="PS50048">
    <property type="entry name" value="ZN2_CY6_FUNGAL_2"/>
    <property type="match status" value="1"/>
</dbReference>
<dbReference type="RefSeq" id="XP_043165725.1">
    <property type="nucleotide sequence ID" value="XM_043309790.1"/>
</dbReference>
<keyword evidence="7" id="KW-0067">ATP-binding</keyword>
<feature type="domain" description="Zn(2)-C6 fungal-type" evidence="14">
    <location>
        <begin position="41"/>
        <end position="71"/>
    </location>
</feature>
<evidence type="ECO:0000313" key="16">
    <source>
        <dbReference type="Proteomes" id="UP000676310"/>
    </source>
</evidence>
<dbReference type="GO" id="GO:0008270">
    <property type="term" value="F:zinc ion binding"/>
    <property type="evidence" value="ECO:0007669"/>
    <property type="project" value="InterPro"/>
</dbReference>
<feature type="compositionally biased region" description="Basic and acidic residues" evidence="12">
    <location>
        <begin position="14"/>
        <end position="28"/>
    </location>
</feature>
<keyword evidence="16" id="KW-1185">Reference proteome</keyword>
<dbReference type="InterPro" id="IPR003018">
    <property type="entry name" value="GAF"/>
</dbReference>
<organism evidence="15 16">
    <name type="scientific">Alternaria atra</name>
    <dbReference type="NCBI Taxonomy" id="119953"/>
    <lineage>
        <taxon>Eukaryota</taxon>
        <taxon>Fungi</taxon>
        <taxon>Dikarya</taxon>
        <taxon>Ascomycota</taxon>
        <taxon>Pezizomycotina</taxon>
        <taxon>Dothideomycetes</taxon>
        <taxon>Pleosporomycetidae</taxon>
        <taxon>Pleosporales</taxon>
        <taxon>Pleosporineae</taxon>
        <taxon>Pleosporaceae</taxon>
        <taxon>Alternaria</taxon>
        <taxon>Alternaria sect. Ulocladioides</taxon>
    </lineage>
</organism>
<feature type="region of interest" description="Disordered" evidence="12">
    <location>
        <begin position="1"/>
        <end position="32"/>
    </location>
</feature>
<dbReference type="InterPro" id="IPR013654">
    <property type="entry name" value="PAS_2"/>
</dbReference>
<dbReference type="GO" id="GO:0016301">
    <property type="term" value="F:kinase activity"/>
    <property type="evidence" value="ECO:0007669"/>
    <property type="project" value="UniProtKB-KW"/>
</dbReference>
<evidence type="ECO:0000256" key="2">
    <source>
        <dbReference type="ARBA" id="ARBA00022553"/>
    </source>
</evidence>
<feature type="region of interest" description="Disordered" evidence="12">
    <location>
        <begin position="126"/>
        <end position="159"/>
    </location>
</feature>
<dbReference type="Proteomes" id="UP000676310">
    <property type="component" value="Unassembled WGS sequence"/>
</dbReference>
<dbReference type="Pfam" id="PF01590">
    <property type="entry name" value="GAF"/>
    <property type="match status" value="1"/>
</dbReference>
<feature type="region of interest" description="Disordered" evidence="12">
    <location>
        <begin position="1016"/>
        <end position="1110"/>
    </location>
</feature>
<feature type="domain" description="Phytochrome chromophore attachment site" evidence="13">
    <location>
        <begin position="649"/>
        <end position="811"/>
    </location>
</feature>
<dbReference type="Gene3D" id="3.30.450.20">
    <property type="entry name" value="PAS domain"/>
    <property type="match status" value="1"/>
</dbReference>
<keyword evidence="2" id="KW-0597">Phosphoprotein</keyword>
<dbReference type="PROSITE" id="PS50046">
    <property type="entry name" value="PHYTOCHROME_2"/>
    <property type="match status" value="1"/>
</dbReference>
<dbReference type="Pfam" id="PF00172">
    <property type="entry name" value="Zn_clus"/>
    <property type="match status" value="1"/>
</dbReference>
<dbReference type="SUPFAM" id="SSF55785">
    <property type="entry name" value="PYP-like sensor domain (PAS domain)"/>
    <property type="match status" value="1"/>
</dbReference>
<feature type="compositionally biased region" description="Basic and acidic residues" evidence="12">
    <location>
        <begin position="1026"/>
        <end position="1036"/>
    </location>
</feature>
<keyword evidence="10" id="KW-0675">Receptor</keyword>
<feature type="region of interest" description="Disordered" evidence="12">
    <location>
        <begin position="302"/>
        <end position="326"/>
    </location>
</feature>
<dbReference type="PANTHER" id="PTHR43065">
    <property type="entry name" value="SENSOR HISTIDINE KINASE"/>
    <property type="match status" value="1"/>
</dbReference>
<dbReference type="PROSITE" id="PS00463">
    <property type="entry name" value="ZN2_CY6_FUNGAL_1"/>
    <property type="match status" value="1"/>
</dbReference>
<name>A0A8J2HYS3_9PLEO</name>